<reference evidence="2 3" key="1">
    <citation type="submission" date="2016-10" db="EMBL/GenBank/DDBJ databases">
        <authorList>
            <person name="de Groot N.N."/>
        </authorList>
    </citation>
    <scope>NUCLEOTIDE SEQUENCE [LARGE SCALE GENOMIC DNA]</scope>
    <source>
        <strain evidence="2 3">DSM 21039</strain>
    </source>
</reference>
<keyword evidence="1" id="KW-0732">Signal</keyword>
<protein>
    <recommendedName>
        <fullName evidence="4">Oxygen tolerance</fullName>
    </recommendedName>
</protein>
<keyword evidence="3" id="KW-1185">Reference proteome</keyword>
<feature type="chain" id="PRO_5011680261" description="Oxygen tolerance" evidence="1">
    <location>
        <begin position="20"/>
        <end position="364"/>
    </location>
</feature>
<evidence type="ECO:0008006" key="4">
    <source>
        <dbReference type="Google" id="ProtNLM"/>
    </source>
</evidence>
<dbReference type="STRING" id="573321.SAMN04488505_109110"/>
<organism evidence="2 3">
    <name type="scientific">Chitinophaga rupis</name>
    <dbReference type="NCBI Taxonomy" id="573321"/>
    <lineage>
        <taxon>Bacteria</taxon>
        <taxon>Pseudomonadati</taxon>
        <taxon>Bacteroidota</taxon>
        <taxon>Chitinophagia</taxon>
        <taxon>Chitinophagales</taxon>
        <taxon>Chitinophagaceae</taxon>
        <taxon>Chitinophaga</taxon>
    </lineage>
</organism>
<accession>A0A1H8F590</accession>
<proteinExistence type="predicted"/>
<name>A0A1H8F590_9BACT</name>
<sequence>MKKYLWIYACMLVALHTQAQVSMTVQLPPAGVMQKSQLWNMLLVSASSAPVNVKIMLRLSDAQTNQPLLTGISRTIILYKGAKQIRMEDANPVQYEYLSTAVDRDVNGLLATGNYQACYSIVASGHSGALLAEDCIPFTVEPVSPPLLNTPANGSVLETALPQFAWLPPAPLNIFKDLNYDMVLVEVRNGQSPAEAVQQNIPVFRAMHNRNIFVNYPSSAMALDTAKNYAWTITANNGPRYAAQTEVWTFRIKGIQNRQAANANAYMQLKKELGASVTSSSGPLYFSYSNDANDKTVQYEIIALQEGSNAIQHGKLSLAVGDNLLELGLKGSRLEDRKTYLFRLLNSRHEYWQMKFIYTRQHKQ</sequence>
<dbReference type="AlphaFoldDB" id="A0A1H8F590"/>
<dbReference type="OrthoDB" id="633506at2"/>
<evidence type="ECO:0000313" key="2">
    <source>
        <dbReference type="EMBL" id="SEN26822.1"/>
    </source>
</evidence>
<evidence type="ECO:0000313" key="3">
    <source>
        <dbReference type="Proteomes" id="UP000198984"/>
    </source>
</evidence>
<dbReference type="RefSeq" id="WP_089919212.1">
    <property type="nucleotide sequence ID" value="NZ_FOBB01000009.1"/>
</dbReference>
<feature type="signal peptide" evidence="1">
    <location>
        <begin position="1"/>
        <end position="19"/>
    </location>
</feature>
<dbReference type="EMBL" id="FOBB01000009">
    <property type="protein sequence ID" value="SEN26822.1"/>
    <property type="molecule type" value="Genomic_DNA"/>
</dbReference>
<gene>
    <name evidence="2" type="ORF">SAMN04488505_109110</name>
</gene>
<dbReference type="Proteomes" id="UP000198984">
    <property type="component" value="Unassembled WGS sequence"/>
</dbReference>
<evidence type="ECO:0000256" key="1">
    <source>
        <dbReference type="SAM" id="SignalP"/>
    </source>
</evidence>